<comment type="caution">
    <text evidence="1">The sequence shown here is derived from an EMBL/GenBank/DDBJ whole genome shotgun (WGS) entry which is preliminary data.</text>
</comment>
<dbReference type="AlphaFoldDB" id="A0A1E8B5W6"/>
<protein>
    <submittedName>
        <fullName evidence="1">Uncharacterized protein</fullName>
    </submittedName>
</protein>
<sequence>MKLLGISGDLVGKKTANAVNEVLMRAKKQNPDLEIE</sequence>
<accession>A0A1E8B5W6</accession>
<name>A0A1E8B5W6_BACMY</name>
<dbReference type="EMBL" id="LXLT01000040">
    <property type="protein sequence ID" value="OFD77742.1"/>
    <property type="molecule type" value="Genomic_DNA"/>
</dbReference>
<evidence type="ECO:0000313" key="1">
    <source>
        <dbReference type="EMBL" id="OFD77742.1"/>
    </source>
</evidence>
<dbReference type="Proteomes" id="UP000175706">
    <property type="component" value="Unassembled WGS sequence"/>
</dbReference>
<gene>
    <name evidence="1" type="ORF">BWGOE8_31020</name>
</gene>
<proteinExistence type="predicted"/>
<organism evidence="1 2">
    <name type="scientific">Bacillus mycoides</name>
    <dbReference type="NCBI Taxonomy" id="1405"/>
    <lineage>
        <taxon>Bacteria</taxon>
        <taxon>Bacillati</taxon>
        <taxon>Bacillota</taxon>
        <taxon>Bacilli</taxon>
        <taxon>Bacillales</taxon>
        <taxon>Bacillaceae</taxon>
        <taxon>Bacillus</taxon>
        <taxon>Bacillus cereus group</taxon>
    </lineage>
</organism>
<reference evidence="1 2" key="1">
    <citation type="submission" date="2016-05" db="EMBL/GenBank/DDBJ databases">
        <title>Bacillus thuringiensis and Bacillus weihenstephanensis as novel biocontrol agents of wilt causing Verticillium species.</title>
        <authorList>
            <person name="Hollensteiner J."/>
            <person name="Wemheuer F."/>
            <person name="Harting R."/>
            <person name="Kolarzyk A."/>
            <person name="Diaz-Valerio S."/>
            <person name="Poehlein A."/>
            <person name="Brzuszkiewicz E."/>
            <person name="Nesemann K."/>
            <person name="Braus-Stromeyer S."/>
            <person name="Braus G."/>
            <person name="Daniel R."/>
            <person name="Liesegang H."/>
        </authorList>
    </citation>
    <scope>NUCLEOTIDE SEQUENCE [LARGE SCALE GENOMIC DNA]</scope>
    <source>
        <strain evidence="1 2">GOE8</strain>
    </source>
</reference>
<evidence type="ECO:0000313" key="2">
    <source>
        <dbReference type="Proteomes" id="UP000175706"/>
    </source>
</evidence>